<evidence type="ECO:0000256" key="6">
    <source>
        <dbReference type="ARBA" id="ARBA00023170"/>
    </source>
</evidence>
<reference evidence="11 12" key="2">
    <citation type="submission" date="2018-11" db="EMBL/GenBank/DDBJ databases">
        <authorList>
            <consortium name="Pathogen Informatics"/>
        </authorList>
    </citation>
    <scope>NUCLEOTIDE SEQUENCE [LARGE SCALE GENOMIC DNA]</scope>
    <source>
        <strain evidence="11 12">Costa Rica</strain>
    </source>
</reference>
<dbReference type="AlphaFoldDB" id="A0A0R3PE47"/>
<dbReference type="EMBL" id="UYYA01000438">
    <property type="protein sequence ID" value="VDM53881.1"/>
    <property type="molecule type" value="Genomic_DNA"/>
</dbReference>
<gene>
    <name evidence="11" type="ORF">ACOC_LOCUS2296</name>
</gene>
<reference evidence="13" key="1">
    <citation type="submission" date="2017-02" db="UniProtKB">
        <authorList>
            <consortium name="WormBaseParasite"/>
        </authorList>
    </citation>
    <scope>IDENTIFICATION</scope>
</reference>
<dbReference type="OMA" id="HHHITQT"/>
<feature type="domain" description="G-protein coupled receptors family 1 profile" evidence="10">
    <location>
        <begin position="1"/>
        <end position="266"/>
    </location>
</feature>
<dbReference type="InterPro" id="IPR017452">
    <property type="entry name" value="GPCR_Rhodpsn_7TM"/>
</dbReference>
<feature type="transmembrane region" description="Helical" evidence="9">
    <location>
        <begin position="48"/>
        <end position="69"/>
    </location>
</feature>
<accession>A0A0R3PE47</accession>
<evidence type="ECO:0000256" key="9">
    <source>
        <dbReference type="SAM" id="Phobius"/>
    </source>
</evidence>
<keyword evidence="7 8" id="KW-0807">Transducer</keyword>
<dbReference type="PROSITE" id="PS50262">
    <property type="entry name" value="G_PROTEIN_RECEP_F1_2"/>
    <property type="match status" value="1"/>
</dbReference>
<dbReference type="Pfam" id="PF00001">
    <property type="entry name" value="7tm_1"/>
    <property type="match status" value="1"/>
</dbReference>
<evidence type="ECO:0000313" key="13">
    <source>
        <dbReference type="WBParaSite" id="ACOC_0000229501-mRNA-1"/>
    </source>
</evidence>
<dbReference type="PANTHER" id="PTHR10489:SF932">
    <property type="entry name" value="G-PROTEIN COUPLED RECEPTORS FAMILY 1 PROFILE DOMAIN-CONTAINING PROTEIN"/>
    <property type="match status" value="1"/>
</dbReference>
<keyword evidence="12" id="KW-1185">Reference proteome</keyword>
<dbReference type="CDD" id="cd00637">
    <property type="entry name" value="7tm_classA_rhodopsin-like"/>
    <property type="match status" value="1"/>
</dbReference>
<evidence type="ECO:0000256" key="4">
    <source>
        <dbReference type="ARBA" id="ARBA00023040"/>
    </source>
</evidence>
<keyword evidence="3 9" id="KW-1133">Transmembrane helix</keyword>
<keyword evidence="5 9" id="KW-0472">Membrane</keyword>
<dbReference type="Proteomes" id="UP000267027">
    <property type="component" value="Unassembled WGS sequence"/>
</dbReference>
<feature type="transmembrane region" description="Helical" evidence="9">
    <location>
        <begin position="12"/>
        <end position="36"/>
    </location>
</feature>
<dbReference type="PRINTS" id="PR00237">
    <property type="entry name" value="GPCRRHODOPSN"/>
</dbReference>
<dbReference type="GO" id="GO:0016020">
    <property type="term" value="C:membrane"/>
    <property type="evidence" value="ECO:0007669"/>
    <property type="project" value="UniProtKB-SubCell"/>
</dbReference>
<dbReference type="Gene3D" id="1.20.1070.10">
    <property type="entry name" value="Rhodopsin 7-helix transmembrane proteins"/>
    <property type="match status" value="1"/>
</dbReference>
<feature type="transmembrane region" description="Helical" evidence="9">
    <location>
        <begin position="89"/>
        <end position="110"/>
    </location>
</feature>
<dbReference type="PANTHER" id="PTHR10489">
    <property type="entry name" value="CELL ADHESION MOLECULE"/>
    <property type="match status" value="1"/>
</dbReference>
<dbReference type="SUPFAM" id="SSF81321">
    <property type="entry name" value="Family A G protein-coupled receptor-like"/>
    <property type="match status" value="1"/>
</dbReference>
<feature type="transmembrane region" description="Helical" evidence="9">
    <location>
        <begin position="153"/>
        <end position="173"/>
    </location>
</feature>
<feature type="transmembrane region" description="Helical" evidence="9">
    <location>
        <begin position="209"/>
        <end position="226"/>
    </location>
</feature>
<evidence type="ECO:0000259" key="10">
    <source>
        <dbReference type="PROSITE" id="PS50262"/>
    </source>
</evidence>
<keyword evidence="6 8" id="KW-0675">Receptor</keyword>
<name>A0A0R3PE47_ANGCS</name>
<evidence type="ECO:0000313" key="11">
    <source>
        <dbReference type="EMBL" id="VDM53881.1"/>
    </source>
</evidence>
<evidence type="ECO:0000256" key="2">
    <source>
        <dbReference type="ARBA" id="ARBA00022692"/>
    </source>
</evidence>
<dbReference type="InterPro" id="IPR000276">
    <property type="entry name" value="GPCR_Rhodpsn"/>
</dbReference>
<sequence length="337" mass="38387">MCVTRHLQPLRCTLSLSLLYSTLAFGTISLIEAVVSGEWLFGTAMCKLYWFGESISKLLSSFIMTVLSWDRYLAVCSPVKSMRIRSNSVSLLVLFICTLLAVILLLPVLIQSTVFRINKMSMIPLDEDTEQLFQSDPQGTTISKCIFDSDAMFTLYTFVIGFAFPAVLITFFYSQVIYKIQHTQSLRTVNNQDRKDQFSHRVQQVTKRIVAVILFYFFCWTPHWTLNIMSQFNLVHVSWTTPALSAMFFVAHLLVCFNSAANPVLYALINRELRQQHMMALARKRHSISHTTHEALEFVAHSCPRSANSSSITTISKLLRNNATIRKLISVTVEEAL</sequence>
<evidence type="ECO:0000256" key="3">
    <source>
        <dbReference type="ARBA" id="ARBA00022989"/>
    </source>
</evidence>
<dbReference type="STRING" id="334426.A0A0R3PE47"/>
<dbReference type="InterPro" id="IPR050119">
    <property type="entry name" value="CCR1-9-like"/>
</dbReference>
<dbReference type="OrthoDB" id="6076970at2759"/>
<dbReference type="PROSITE" id="PS00237">
    <property type="entry name" value="G_PROTEIN_RECEP_F1_1"/>
    <property type="match status" value="1"/>
</dbReference>
<keyword evidence="4 8" id="KW-0297">G-protein coupled receptor</keyword>
<protein>
    <submittedName>
        <fullName evidence="13">G_PROTEIN_RECEP_F1_2 domain-containing protein</fullName>
    </submittedName>
</protein>
<evidence type="ECO:0000313" key="12">
    <source>
        <dbReference type="Proteomes" id="UP000267027"/>
    </source>
</evidence>
<dbReference type="GO" id="GO:0004930">
    <property type="term" value="F:G protein-coupled receptor activity"/>
    <property type="evidence" value="ECO:0007669"/>
    <property type="project" value="UniProtKB-KW"/>
</dbReference>
<keyword evidence="2 8" id="KW-0812">Transmembrane</keyword>
<dbReference type="SMART" id="SM01381">
    <property type="entry name" value="7TM_GPCR_Srsx"/>
    <property type="match status" value="1"/>
</dbReference>
<evidence type="ECO:0000256" key="7">
    <source>
        <dbReference type="ARBA" id="ARBA00023224"/>
    </source>
</evidence>
<comment type="similarity">
    <text evidence="8">Belongs to the G-protein coupled receptor 1 family.</text>
</comment>
<proteinExistence type="inferred from homology"/>
<feature type="transmembrane region" description="Helical" evidence="9">
    <location>
        <begin position="246"/>
        <end position="269"/>
    </location>
</feature>
<comment type="subcellular location">
    <subcellularLocation>
        <location evidence="1">Membrane</location>
        <topology evidence="1">Multi-pass membrane protein</topology>
    </subcellularLocation>
</comment>
<evidence type="ECO:0000256" key="8">
    <source>
        <dbReference type="RuleBase" id="RU000688"/>
    </source>
</evidence>
<dbReference type="WBParaSite" id="ACOC_0000229501-mRNA-1">
    <property type="protein sequence ID" value="ACOC_0000229501-mRNA-1"/>
    <property type="gene ID" value="ACOC_0000229501"/>
</dbReference>
<evidence type="ECO:0000256" key="5">
    <source>
        <dbReference type="ARBA" id="ARBA00023136"/>
    </source>
</evidence>
<evidence type="ECO:0000256" key="1">
    <source>
        <dbReference type="ARBA" id="ARBA00004141"/>
    </source>
</evidence>
<organism evidence="13">
    <name type="scientific">Angiostrongylus costaricensis</name>
    <name type="common">Nematode worm</name>
    <dbReference type="NCBI Taxonomy" id="334426"/>
    <lineage>
        <taxon>Eukaryota</taxon>
        <taxon>Metazoa</taxon>
        <taxon>Ecdysozoa</taxon>
        <taxon>Nematoda</taxon>
        <taxon>Chromadorea</taxon>
        <taxon>Rhabditida</taxon>
        <taxon>Rhabditina</taxon>
        <taxon>Rhabditomorpha</taxon>
        <taxon>Strongyloidea</taxon>
        <taxon>Metastrongylidae</taxon>
        <taxon>Angiostrongylus</taxon>
    </lineage>
</organism>